<evidence type="ECO:0000256" key="1">
    <source>
        <dbReference type="ARBA" id="ARBA00023015"/>
    </source>
</evidence>
<organism evidence="6 7">
    <name type="scientific">Noviherbaspirillum album</name>
    <dbReference type="NCBI Taxonomy" id="3080276"/>
    <lineage>
        <taxon>Bacteria</taxon>
        <taxon>Pseudomonadati</taxon>
        <taxon>Pseudomonadota</taxon>
        <taxon>Betaproteobacteria</taxon>
        <taxon>Burkholderiales</taxon>
        <taxon>Oxalobacteraceae</taxon>
        <taxon>Noviherbaspirillum</taxon>
    </lineage>
</organism>
<evidence type="ECO:0000313" key="7">
    <source>
        <dbReference type="Proteomes" id="UP001352263"/>
    </source>
</evidence>
<keyword evidence="2 4" id="KW-0238">DNA-binding</keyword>
<dbReference type="Gene3D" id="1.10.10.60">
    <property type="entry name" value="Homeodomain-like"/>
    <property type="match status" value="1"/>
</dbReference>
<dbReference type="InterPro" id="IPR001647">
    <property type="entry name" value="HTH_TetR"/>
</dbReference>
<accession>A0ABU6J8Y7</accession>
<feature type="DNA-binding region" description="H-T-H motif" evidence="4">
    <location>
        <begin position="34"/>
        <end position="53"/>
    </location>
</feature>
<dbReference type="RefSeq" id="WP_326506610.1">
    <property type="nucleotide sequence ID" value="NZ_JAWIIV010000008.1"/>
</dbReference>
<name>A0ABU6J8Y7_9BURK</name>
<keyword evidence="7" id="KW-1185">Reference proteome</keyword>
<comment type="caution">
    <text evidence="6">The sequence shown here is derived from an EMBL/GenBank/DDBJ whole genome shotgun (WGS) entry which is preliminary data.</text>
</comment>
<dbReference type="PANTHER" id="PTHR47506">
    <property type="entry name" value="TRANSCRIPTIONAL REGULATORY PROTEIN"/>
    <property type="match status" value="1"/>
</dbReference>
<evidence type="ECO:0000259" key="5">
    <source>
        <dbReference type="PROSITE" id="PS50977"/>
    </source>
</evidence>
<dbReference type="Pfam" id="PF00440">
    <property type="entry name" value="TetR_N"/>
    <property type="match status" value="1"/>
</dbReference>
<dbReference type="InterPro" id="IPR036271">
    <property type="entry name" value="Tet_transcr_reg_TetR-rel_C_sf"/>
</dbReference>
<dbReference type="InterPro" id="IPR009057">
    <property type="entry name" value="Homeodomain-like_sf"/>
</dbReference>
<gene>
    <name evidence="6" type="ORF">RY831_12135</name>
</gene>
<dbReference type="PANTHER" id="PTHR47506:SF7">
    <property type="entry name" value="TRANSCRIPTIONAL REGULATORY PROTEIN"/>
    <property type="match status" value="1"/>
</dbReference>
<dbReference type="PROSITE" id="PS50977">
    <property type="entry name" value="HTH_TETR_2"/>
    <property type="match status" value="1"/>
</dbReference>
<evidence type="ECO:0000256" key="4">
    <source>
        <dbReference type="PROSITE-ProRule" id="PRU00335"/>
    </source>
</evidence>
<dbReference type="SUPFAM" id="SSF48498">
    <property type="entry name" value="Tetracyclin repressor-like, C-terminal domain"/>
    <property type="match status" value="1"/>
</dbReference>
<dbReference type="SUPFAM" id="SSF46689">
    <property type="entry name" value="Homeodomain-like"/>
    <property type="match status" value="1"/>
</dbReference>
<dbReference type="Proteomes" id="UP001352263">
    <property type="component" value="Unassembled WGS sequence"/>
</dbReference>
<reference evidence="6 7" key="1">
    <citation type="submission" date="2023-10" db="EMBL/GenBank/DDBJ databases">
        <title>Noviherbaspirillum sp. CPCC 100848 genome assembly.</title>
        <authorList>
            <person name="Li X.Y."/>
            <person name="Fang X.M."/>
        </authorList>
    </citation>
    <scope>NUCLEOTIDE SEQUENCE [LARGE SCALE GENOMIC DNA]</scope>
    <source>
        <strain evidence="6 7">CPCC 100848</strain>
    </source>
</reference>
<feature type="domain" description="HTH tetR-type" evidence="5">
    <location>
        <begin position="11"/>
        <end position="71"/>
    </location>
</feature>
<dbReference type="PRINTS" id="PR00455">
    <property type="entry name" value="HTHTETR"/>
</dbReference>
<evidence type="ECO:0000256" key="3">
    <source>
        <dbReference type="ARBA" id="ARBA00023163"/>
    </source>
</evidence>
<evidence type="ECO:0000313" key="6">
    <source>
        <dbReference type="EMBL" id="MEC4719901.1"/>
    </source>
</evidence>
<sequence length="205" mass="21974">MSQPAKPSRKELSHDRILDAASRAIRRHGFDGVSVADVMKEAGLTHGGFYAHFGTREDMVAEAIEYGARQSAESLDRGVAARCRRGATPFRALVESYLSEPHIEAKEGGCVVAALGSEMSRQTPKVHEASAARITGLVRRIEATLAPEVPKERAMAIAGTMVGALQMARALGGRQGKDMLAASREALLEQYDKADSSATPDKNVE</sequence>
<dbReference type="EMBL" id="JAWIIV010000008">
    <property type="protein sequence ID" value="MEC4719901.1"/>
    <property type="molecule type" value="Genomic_DNA"/>
</dbReference>
<keyword evidence="3" id="KW-0804">Transcription</keyword>
<keyword evidence="1" id="KW-0805">Transcription regulation</keyword>
<proteinExistence type="predicted"/>
<dbReference type="Gene3D" id="1.10.357.10">
    <property type="entry name" value="Tetracycline Repressor, domain 2"/>
    <property type="match status" value="1"/>
</dbReference>
<evidence type="ECO:0000256" key="2">
    <source>
        <dbReference type="ARBA" id="ARBA00023125"/>
    </source>
</evidence>
<protein>
    <submittedName>
        <fullName evidence="6">TetR/AcrR family transcriptional regulator</fullName>
    </submittedName>
</protein>